<accession>A0A2U1L7U4</accession>
<protein>
    <submittedName>
        <fullName evidence="5">Phospholipase-like protein</fullName>
    </submittedName>
</protein>
<dbReference type="Pfam" id="PF09331">
    <property type="entry name" value="DUF1985"/>
    <property type="match status" value="1"/>
</dbReference>
<name>A0A2U1L7U4_ARTAN</name>
<dbReference type="GO" id="GO:0008234">
    <property type="term" value="F:cysteine-type peptidase activity"/>
    <property type="evidence" value="ECO:0007669"/>
    <property type="project" value="InterPro"/>
</dbReference>
<dbReference type="InterPro" id="IPR003653">
    <property type="entry name" value="Peptidase_C48_C"/>
</dbReference>
<keyword evidence="2" id="KW-0645">Protease</keyword>
<comment type="caution">
    <text evidence="5">The sequence shown here is derived from an EMBL/GenBank/DDBJ whole genome shotgun (WGS) entry which is preliminary data.</text>
</comment>
<organism evidence="5 6">
    <name type="scientific">Artemisia annua</name>
    <name type="common">Sweet wormwood</name>
    <dbReference type="NCBI Taxonomy" id="35608"/>
    <lineage>
        <taxon>Eukaryota</taxon>
        <taxon>Viridiplantae</taxon>
        <taxon>Streptophyta</taxon>
        <taxon>Embryophyta</taxon>
        <taxon>Tracheophyta</taxon>
        <taxon>Spermatophyta</taxon>
        <taxon>Magnoliopsida</taxon>
        <taxon>eudicotyledons</taxon>
        <taxon>Gunneridae</taxon>
        <taxon>Pentapetalae</taxon>
        <taxon>asterids</taxon>
        <taxon>campanulids</taxon>
        <taxon>Asterales</taxon>
        <taxon>Asteraceae</taxon>
        <taxon>Asteroideae</taxon>
        <taxon>Anthemideae</taxon>
        <taxon>Artemisiinae</taxon>
        <taxon>Artemisia</taxon>
    </lineage>
</organism>
<comment type="similarity">
    <text evidence="1">Belongs to the peptidase C48 family.</text>
</comment>
<dbReference type="PANTHER" id="PTHR48449">
    <property type="entry name" value="DUF1985 DOMAIN-CONTAINING PROTEIN"/>
    <property type="match status" value="1"/>
</dbReference>
<keyword evidence="6" id="KW-1185">Reference proteome</keyword>
<proteinExistence type="inferred from homology"/>
<dbReference type="GO" id="GO:0006508">
    <property type="term" value="P:proteolysis"/>
    <property type="evidence" value="ECO:0007669"/>
    <property type="project" value="UniProtKB-KW"/>
</dbReference>
<dbReference type="PROSITE" id="PS50600">
    <property type="entry name" value="ULP_PROTEASE"/>
    <property type="match status" value="1"/>
</dbReference>
<evidence type="ECO:0000256" key="2">
    <source>
        <dbReference type="ARBA" id="ARBA00022670"/>
    </source>
</evidence>
<evidence type="ECO:0000256" key="1">
    <source>
        <dbReference type="ARBA" id="ARBA00005234"/>
    </source>
</evidence>
<keyword evidence="3" id="KW-0378">Hydrolase</keyword>
<dbReference type="EMBL" id="PKPP01010960">
    <property type="protein sequence ID" value="PWA45066.1"/>
    <property type="molecule type" value="Genomic_DNA"/>
</dbReference>
<dbReference type="PANTHER" id="PTHR48449:SF1">
    <property type="entry name" value="DUF1985 DOMAIN-CONTAINING PROTEIN"/>
    <property type="match status" value="1"/>
</dbReference>
<dbReference type="AlphaFoldDB" id="A0A2U1L7U4"/>
<dbReference type="OrthoDB" id="1930729at2759"/>
<feature type="domain" description="Ubiquitin-like protease family profile" evidence="4">
    <location>
        <begin position="516"/>
        <end position="648"/>
    </location>
</feature>
<gene>
    <name evidence="5" type="ORF">CTI12_AA452920</name>
</gene>
<dbReference type="Gene3D" id="3.40.395.10">
    <property type="entry name" value="Adenoviral Proteinase, Chain A"/>
    <property type="match status" value="1"/>
</dbReference>
<evidence type="ECO:0000313" key="6">
    <source>
        <dbReference type="Proteomes" id="UP000245207"/>
    </source>
</evidence>
<evidence type="ECO:0000313" key="5">
    <source>
        <dbReference type="EMBL" id="PWA45066.1"/>
    </source>
</evidence>
<evidence type="ECO:0000256" key="3">
    <source>
        <dbReference type="ARBA" id="ARBA00022801"/>
    </source>
</evidence>
<dbReference type="InterPro" id="IPR038765">
    <property type="entry name" value="Papain-like_cys_pep_sf"/>
</dbReference>
<sequence length="648" mass="77467">MVWGREYEAKVIVRSKLNYLSLIRDKLNEKRRILFRTSCFGGWLDLFFFDHEPHLLDYIFQKQGYVDDEHYDMPLIYTVDGRKLHFGRPEFSLITGFHFGKWVSSQDLSKGDIKFKTRVFPNKMGIKLSNLDLLGLVEDEELFSKMSDEDAVRVCLLLALEVNFMGQLLADHVDDKLLRLVEDLDAWNKFPWGEHIWRQLYNQILNVVDRHKWQHLKGLEGSPKFVPTYTIGGFVWAFKIWILESFETSNRWWNKLEDVIPRGVAWSKKGVFTRSDYGLLFGKDSKINLDLKPTVAEQKSDSVHTSDLITEINLKDSVIQKLNTRVYKLESIIQEYLLEDELSLRKQQEEKWIMEEQKRMEKVFQNALIEETKWRLEREEQLKIARDKKNKFFGFYNSEHWKRANAGMQADKRSKKDGAEYKYYWSDEFIKAVKNRTPLFGWCRQPDMSHELKHVQPWVEDGAEYKYYWSDEFIKAVKNRTPLFGWCRQPDMSHELKHVQPWVENLSRWNSDIDKVKFSAEYDEFLGKPGPLRCTFPWSKEPHIELWVEYMLHFRPAEADWAMVTAYFVQLLLQDSIPVWYANGDKYKIHWADVEQVFMPINEKDKHWFVAHLHIKTGVVTFYDSGVKHEPEWRPWYLNMRAYLQVKL</sequence>
<dbReference type="SUPFAM" id="SSF54001">
    <property type="entry name" value="Cysteine proteinases"/>
    <property type="match status" value="1"/>
</dbReference>
<dbReference type="InterPro" id="IPR015410">
    <property type="entry name" value="DUF1985"/>
</dbReference>
<dbReference type="Proteomes" id="UP000245207">
    <property type="component" value="Unassembled WGS sequence"/>
</dbReference>
<reference evidence="5 6" key="1">
    <citation type="journal article" date="2018" name="Mol. Plant">
        <title>The genome of Artemisia annua provides insight into the evolution of Asteraceae family and artemisinin biosynthesis.</title>
        <authorList>
            <person name="Shen Q."/>
            <person name="Zhang L."/>
            <person name="Liao Z."/>
            <person name="Wang S."/>
            <person name="Yan T."/>
            <person name="Shi P."/>
            <person name="Liu M."/>
            <person name="Fu X."/>
            <person name="Pan Q."/>
            <person name="Wang Y."/>
            <person name="Lv Z."/>
            <person name="Lu X."/>
            <person name="Zhang F."/>
            <person name="Jiang W."/>
            <person name="Ma Y."/>
            <person name="Chen M."/>
            <person name="Hao X."/>
            <person name="Li L."/>
            <person name="Tang Y."/>
            <person name="Lv G."/>
            <person name="Zhou Y."/>
            <person name="Sun X."/>
            <person name="Brodelius P.E."/>
            <person name="Rose J.K.C."/>
            <person name="Tang K."/>
        </authorList>
    </citation>
    <scope>NUCLEOTIDE SEQUENCE [LARGE SCALE GENOMIC DNA]</scope>
    <source>
        <strain evidence="6">cv. Huhao1</strain>
        <tissue evidence="5">Leaf</tissue>
    </source>
</reference>
<dbReference type="Pfam" id="PF02902">
    <property type="entry name" value="Peptidase_C48"/>
    <property type="match status" value="1"/>
</dbReference>
<evidence type="ECO:0000259" key="4">
    <source>
        <dbReference type="PROSITE" id="PS50600"/>
    </source>
</evidence>